<dbReference type="PANTHER" id="PTHR47572:SF4">
    <property type="entry name" value="LACTONASE DRP35"/>
    <property type="match status" value="1"/>
</dbReference>
<dbReference type="EMBL" id="BAAAQK010000009">
    <property type="protein sequence ID" value="GAA1851034.1"/>
    <property type="molecule type" value="Genomic_DNA"/>
</dbReference>
<dbReference type="InterPro" id="IPR051262">
    <property type="entry name" value="SMP-30/CGR1_Lactonase"/>
</dbReference>
<dbReference type="RefSeq" id="WP_344417640.1">
    <property type="nucleotide sequence ID" value="NZ_BAAAQK010000009.1"/>
</dbReference>
<sequence length="318" mass="33973">MTTSTAEPAPLLTGVEVEWIASGLGGSGPDGELLGVAEGPVWFPDRQALSVNDSSTSTRHEWTEATGLTTVATDTGAANGSTRDRQGRLLSCEQARRRVVRHEPDGSVTVVADRYRGLALNRPNDVVVRSDGSIWFTDPLTFGVDTELDHAAVFRVSPDLSRINLVARDFNLPNGLAFSPDERTLYINDTNRMHIRAMEVESWSVAGSRLDPDTDRVVITMSGGPGQPDGMRLDAAGNIWCTGPDGIWVVAPDGAHLATLDLGGRLATNLCFGGPDLRTLFVTTFTEVGRIRVGIPGLDPDREVTAPDGPVWTAGGKS</sequence>
<keyword evidence="2" id="KW-0378">Hydrolase</keyword>
<organism evidence="4 5">
    <name type="scientific">Pseudonocardia ailaonensis</name>
    <dbReference type="NCBI Taxonomy" id="367279"/>
    <lineage>
        <taxon>Bacteria</taxon>
        <taxon>Bacillati</taxon>
        <taxon>Actinomycetota</taxon>
        <taxon>Actinomycetes</taxon>
        <taxon>Pseudonocardiales</taxon>
        <taxon>Pseudonocardiaceae</taxon>
        <taxon>Pseudonocardia</taxon>
    </lineage>
</organism>
<evidence type="ECO:0000313" key="4">
    <source>
        <dbReference type="EMBL" id="GAA1851034.1"/>
    </source>
</evidence>
<dbReference type="SUPFAM" id="SSF63829">
    <property type="entry name" value="Calcium-dependent phosphotriesterase"/>
    <property type="match status" value="1"/>
</dbReference>
<evidence type="ECO:0000256" key="2">
    <source>
        <dbReference type="ARBA" id="ARBA00022801"/>
    </source>
</evidence>
<keyword evidence="5" id="KW-1185">Reference proteome</keyword>
<dbReference type="InterPro" id="IPR013658">
    <property type="entry name" value="SGL"/>
</dbReference>
<dbReference type="Proteomes" id="UP001500449">
    <property type="component" value="Unassembled WGS sequence"/>
</dbReference>
<dbReference type="InterPro" id="IPR005511">
    <property type="entry name" value="SMP-30"/>
</dbReference>
<evidence type="ECO:0000313" key="5">
    <source>
        <dbReference type="Proteomes" id="UP001500449"/>
    </source>
</evidence>
<proteinExistence type="inferred from homology"/>
<dbReference type="PANTHER" id="PTHR47572">
    <property type="entry name" value="LIPOPROTEIN-RELATED"/>
    <property type="match status" value="1"/>
</dbReference>
<comment type="similarity">
    <text evidence="1">Belongs to the SMP-30/CGR1 family.</text>
</comment>
<accession>A0ABN2N590</accession>
<name>A0ABN2N590_9PSEU</name>
<evidence type="ECO:0000259" key="3">
    <source>
        <dbReference type="Pfam" id="PF08450"/>
    </source>
</evidence>
<evidence type="ECO:0000256" key="1">
    <source>
        <dbReference type="ARBA" id="ARBA00008853"/>
    </source>
</evidence>
<dbReference type="InterPro" id="IPR011042">
    <property type="entry name" value="6-blade_b-propeller_TolB-like"/>
</dbReference>
<dbReference type="Gene3D" id="2.120.10.30">
    <property type="entry name" value="TolB, C-terminal domain"/>
    <property type="match status" value="1"/>
</dbReference>
<reference evidence="4 5" key="1">
    <citation type="journal article" date="2019" name="Int. J. Syst. Evol. Microbiol.">
        <title>The Global Catalogue of Microorganisms (GCM) 10K type strain sequencing project: providing services to taxonomists for standard genome sequencing and annotation.</title>
        <authorList>
            <consortium name="The Broad Institute Genomics Platform"/>
            <consortium name="The Broad Institute Genome Sequencing Center for Infectious Disease"/>
            <person name="Wu L."/>
            <person name="Ma J."/>
        </authorList>
    </citation>
    <scope>NUCLEOTIDE SEQUENCE [LARGE SCALE GENOMIC DNA]</scope>
    <source>
        <strain evidence="4 5">JCM 16009</strain>
    </source>
</reference>
<dbReference type="Pfam" id="PF08450">
    <property type="entry name" value="SGL"/>
    <property type="match status" value="1"/>
</dbReference>
<protein>
    <submittedName>
        <fullName evidence="4">SMP-30/gluconolactonase/LRE family protein</fullName>
    </submittedName>
</protein>
<gene>
    <name evidence="4" type="ORF">GCM10009836_33750</name>
</gene>
<comment type="caution">
    <text evidence="4">The sequence shown here is derived from an EMBL/GenBank/DDBJ whole genome shotgun (WGS) entry which is preliminary data.</text>
</comment>
<dbReference type="PRINTS" id="PR01790">
    <property type="entry name" value="SMP30FAMILY"/>
</dbReference>
<feature type="domain" description="SMP-30/Gluconolactonase/LRE-like region" evidence="3">
    <location>
        <begin position="37"/>
        <end position="285"/>
    </location>
</feature>